<dbReference type="VEuPathDB" id="ToxoDB:CSUI_005978"/>
<dbReference type="RefSeq" id="XP_067921882.1">
    <property type="nucleotide sequence ID" value="XM_068066143.1"/>
</dbReference>
<evidence type="ECO:0000313" key="3">
    <source>
        <dbReference type="Proteomes" id="UP000221165"/>
    </source>
</evidence>
<dbReference type="GeneID" id="94429354"/>
<dbReference type="EMBL" id="MIGC01002970">
    <property type="protein sequence ID" value="PHJ20191.1"/>
    <property type="molecule type" value="Genomic_DNA"/>
</dbReference>
<sequence length="116" mass="13152">METLLYPCTPSFVLCFLFFLRSLLRPCSKVFLRSLSFHGGEKQWPLSGLGASVATATRRSHSSPPPSTHTARYSHPPTTHSVPDHEPDYSFLACLLEWMEVYPCLRFFVVLSFRAS</sequence>
<evidence type="ECO:0000313" key="2">
    <source>
        <dbReference type="EMBL" id="PHJ20191.1"/>
    </source>
</evidence>
<protein>
    <submittedName>
        <fullName evidence="2">Uncharacterized protein</fullName>
    </submittedName>
</protein>
<reference evidence="2 3" key="1">
    <citation type="journal article" date="2017" name="Int. J. Parasitol.">
        <title>The genome of the protozoan parasite Cystoisospora suis and a reverse vaccinology approach to identify vaccine candidates.</title>
        <authorList>
            <person name="Palmieri N."/>
            <person name="Shrestha A."/>
            <person name="Ruttkowski B."/>
            <person name="Beck T."/>
            <person name="Vogl C."/>
            <person name="Tomley F."/>
            <person name="Blake D.P."/>
            <person name="Joachim A."/>
        </authorList>
    </citation>
    <scope>NUCLEOTIDE SEQUENCE [LARGE SCALE GENOMIC DNA]</scope>
    <source>
        <strain evidence="2 3">Wien I</strain>
    </source>
</reference>
<name>A0A2C6K332_9APIC</name>
<feature type="region of interest" description="Disordered" evidence="1">
    <location>
        <begin position="50"/>
        <end position="85"/>
    </location>
</feature>
<dbReference type="Proteomes" id="UP000221165">
    <property type="component" value="Unassembled WGS sequence"/>
</dbReference>
<gene>
    <name evidence="2" type="ORF">CSUI_005978</name>
</gene>
<evidence type="ECO:0000256" key="1">
    <source>
        <dbReference type="SAM" id="MobiDB-lite"/>
    </source>
</evidence>
<comment type="caution">
    <text evidence="2">The sequence shown here is derived from an EMBL/GenBank/DDBJ whole genome shotgun (WGS) entry which is preliminary data.</text>
</comment>
<organism evidence="2 3">
    <name type="scientific">Cystoisospora suis</name>
    <dbReference type="NCBI Taxonomy" id="483139"/>
    <lineage>
        <taxon>Eukaryota</taxon>
        <taxon>Sar</taxon>
        <taxon>Alveolata</taxon>
        <taxon>Apicomplexa</taxon>
        <taxon>Conoidasida</taxon>
        <taxon>Coccidia</taxon>
        <taxon>Eucoccidiorida</taxon>
        <taxon>Eimeriorina</taxon>
        <taxon>Sarcocystidae</taxon>
        <taxon>Cystoisospora</taxon>
    </lineage>
</organism>
<dbReference type="AlphaFoldDB" id="A0A2C6K332"/>
<proteinExistence type="predicted"/>
<keyword evidence="3" id="KW-1185">Reference proteome</keyword>
<accession>A0A2C6K332</accession>